<evidence type="ECO:0000313" key="2">
    <source>
        <dbReference type="Proteomes" id="UP001283361"/>
    </source>
</evidence>
<dbReference type="EMBL" id="JAWDGP010004865">
    <property type="protein sequence ID" value="KAK3761633.1"/>
    <property type="molecule type" value="Genomic_DNA"/>
</dbReference>
<comment type="caution">
    <text evidence="1">The sequence shown here is derived from an EMBL/GenBank/DDBJ whole genome shotgun (WGS) entry which is preliminary data.</text>
</comment>
<dbReference type="AlphaFoldDB" id="A0AAE0Z2F1"/>
<name>A0AAE0Z2F1_9GAST</name>
<organism evidence="1 2">
    <name type="scientific">Elysia crispata</name>
    <name type="common">lettuce slug</name>
    <dbReference type="NCBI Taxonomy" id="231223"/>
    <lineage>
        <taxon>Eukaryota</taxon>
        <taxon>Metazoa</taxon>
        <taxon>Spiralia</taxon>
        <taxon>Lophotrochozoa</taxon>
        <taxon>Mollusca</taxon>
        <taxon>Gastropoda</taxon>
        <taxon>Heterobranchia</taxon>
        <taxon>Euthyneura</taxon>
        <taxon>Panpulmonata</taxon>
        <taxon>Sacoglossa</taxon>
        <taxon>Placobranchoidea</taxon>
        <taxon>Plakobranchidae</taxon>
        <taxon>Elysia</taxon>
    </lineage>
</organism>
<protein>
    <submittedName>
        <fullName evidence="1">Uncharacterized protein</fullName>
    </submittedName>
</protein>
<keyword evidence="2" id="KW-1185">Reference proteome</keyword>
<reference evidence="1" key="1">
    <citation type="journal article" date="2023" name="G3 (Bethesda)">
        <title>A reference genome for the long-term kleptoplast-retaining sea slug Elysia crispata morphotype clarki.</title>
        <authorList>
            <person name="Eastman K.E."/>
            <person name="Pendleton A.L."/>
            <person name="Shaikh M.A."/>
            <person name="Suttiyut T."/>
            <person name="Ogas R."/>
            <person name="Tomko P."/>
            <person name="Gavelis G."/>
            <person name="Widhalm J.R."/>
            <person name="Wisecaver J.H."/>
        </authorList>
    </citation>
    <scope>NUCLEOTIDE SEQUENCE</scope>
    <source>
        <strain evidence="1">ECLA1</strain>
    </source>
</reference>
<gene>
    <name evidence="1" type="ORF">RRG08_014600</name>
</gene>
<accession>A0AAE0Z2F1</accession>
<sequence length="128" mass="14240">MVKGKTRSEGISYQEISPRFCRDSNPNPCSSILSDALATEPPETAVTFLRGLLLSAMPRVGCYSVKSWSRHQFGDLDRFKSGSSTGQLNALQPELIPSNHFIIYSNLVKSFATYVLPTELTHSHHQKL</sequence>
<proteinExistence type="predicted"/>
<dbReference type="Proteomes" id="UP001283361">
    <property type="component" value="Unassembled WGS sequence"/>
</dbReference>
<evidence type="ECO:0000313" key="1">
    <source>
        <dbReference type="EMBL" id="KAK3761633.1"/>
    </source>
</evidence>